<evidence type="ECO:0000256" key="4">
    <source>
        <dbReference type="ARBA" id="ARBA00023098"/>
    </source>
</evidence>
<dbReference type="OrthoDB" id="10049244at2759"/>
<dbReference type="Proteomes" id="UP000243081">
    <property type="component" value="Unassembled WGS sequence"/>
</dbReference>
<evidence type="ECO:0000313" key="8">
    <source>
        <dbReference type="Proteomes" id="UP000243081"/>
    </source>
</evidence>
<dbReference type="OMA" id="SIVPWPH"/>
<dbReference type="GO" id="GO:0006641">
    <property type="term" value="P:triglyceride metabolic process"/>
    <property type="evidence" value="ECO:0007669"/>
    <property type="project" value="UniProtKB-ARBA"/>
</dbReference>
<dbReference type="GO" id="GO:0016042">
    <property type="term" value="P:lipid catabolic process"/>
    <property type="evidence" value="ECO:0007669"/>
    <property type="project" value="UniProtKB-KW"/>
</dbReference>
<dbReference type="Gene3D" id="3.40.1090.10">
    <property type="entry name" value="Cytosolic phospholipase A2 catalytic domain"/>
    <property type="match status" value="1"/>
</dbReference>
<dbReference type="GO" id="GO:0004806">
    <property type="term" value="F:triacylglycerol lipase activity"/>
    <property type="evidence" value="ECO:0007669"/>
    <property type="project" value="InterPro"/>
</dbReference>
<gene>
    <name evidence="7" type="ORF">LLEC1_00740</name>
</gene>
<dbReference type="PANTHER" id="PTHR14226:SF44">
    <property type="entry name" value="TRIACYLGLYCEROL LIPASE 3"/>
    <property type="match status" value="1"/>
</dbReference>
<dbReference type="PROSITE" id="PS51635">
    <property type="entry name" value="PNPLA"/>
    <property type="match status" value="1"/>
</dbReference>
<dbReference type="CDD" id="cd07229">
    <property type="entry name" value="Pat_TGL3_like"/>
    <property type="match status" value="1"/>
</dbReference>
<comment type="function">
    <text evidence="1">Probable lipid hydrolase.</text>
</comment>
<dbReference type="Pfam" id="PF01734">
    <property type="entry name" value="Patatin"/>
    <property type="match status" value="1"/>
</dbReference>
<evidence type="ECO:0000313" key="7">
    <source>
        <dbReference type="EMBL" id="OAQ97152.1"/>
    </source>
</evidence>
<feature type="domain" description="PNPLA" evidence="6">
    <location>
        <begin position="183"/>
        <end position="382"/>
    </location>
</feature>
<organism evidence="7 8">
    <name type="scientific">Cordyceps confragosa</name>
    <name type="common">Lecanicillium lecanii</name>
    <dbReference type="NCBI Taxonomy" id="2714763"/>
    <lineage>
        <taxon>Eukaryota</taxon>
        <taxon>Fungi</taxon>
        <taxon>Dikarya</taxon>
        <taxon>Ascomycota</taxon>
        <taxon>Pezizomycotina</taxon>
        <taxon>Sordariomycetes</taxon>
        <taxon>Hypocreomycetidae</taxon>
        <taxon>Hypocreales</taxon>
        <taxon>Cordycipitaceae</taxon>
        <taxon>Akanthomyces</taxon>
    </lineage>
</organism>
<dbReference type="Pfam" id="PF11815">
    <property type="entry name" value="DUF3336"/>
    <property type="match status" value="1"/>
</dbReference>
<evidence type="ECO:0000256" key="5">
    <source>
        <dbReference type="PROSITE-ProRule" id="PRU01161"/>
    </source>
</evidence>
<dbReference type="PANTHER" id="PTHR14226">
    <property type="entry name" value="NEUROPATHY TARGET ESTERASE/SWISS CHEESE D.MELANOGASTER"/>
    <property type="match status" value="1"/>
</dbReference>
<keyword evidence="2" id="KW-0378">Hydrolase</keyword>
<keyword evidence="8" id="KW-1185">Reference proteome</keyword>
<keyword evidence="3" id="KW-0442">Lipid degradation</keyword>
<dbReference type="InterPro" id="IPR021771">
    <property type="entry name" value="Triacylglycerol_lipase_N"/>
</dbReference>
<evidence type="ECO:0000256" key="2">
    <source>
        <dbReference type="ARBA" id="ARBA00022801"/>
    </source>
</evidence>
<accession>A0A179I4I2</accession>
<dbReference type="InterPro" id="IPR002641">
    <property type="entry name" value="PNPLA_dom"/>
</dbReference>
<name>A0A179I4I2_CORDF</name>
<evidence type="ECO:0000256" key="1">
    <source>
        <dbReference type="ARBA" id="ARBA00002682"/>
    </source>
</evidence>
<evidence type="ECO:0000256" key="3">
    <source>
        <dbReference type="ARBA" id="ARBA00022963"/>
    </source>
</evidence>
<sequence>MFGALLAVWGVIIEVVSFWRKKLFGWYTRKNPVDLWLELLRHAESFEDWEEAALHLDKLLGLDLWRNNPTSKYYDWRLITERLNSLAIAREDNDFQQLVNLLRSGLVRNLGNLTVPKLYNRSFSGTKYLIEEYITQVAETVEDISTLPTTASAVVHSIGGSLTNQTKLDFIHDTRQAFGRSSLVLQGGAIFGMCHLGVVKALFLRGLLPRIITGTGTGALIASLVAIHTEEELPAVLNGDGIDLSAFASKNKLSNGSEPPQTFKSRWDTLVRRIRRFSREGYFLDVSVLEDCVRANVGDLTFEEAYNYSKRILNITVATEGQGGVPTLLNYITAPNVLIWTAAVASNASSAALYGRRKATILCKDAHGNVGPWAPANTTDFHHWSHMSYSDRDSPLRRISELFNVNHFIVSQARPYLIPFLQSDMHGPSLVETRSKTTQLSDSLVRMVGLEVRHRLRQFDTLRLLPGSIRRFLVDEQIPAAAMTLVPEVTAGDFVRLLETPTREALDYWILRGERSVWPAVAALRIRCAVENELDRSYQVVRQLKAGDLRRKGSISAAGEVGRPII</sequence>
<dbReference type="SUPFAM" id="SSF52151">
    <property type="entry name" value="FabD/lysophospholipase-like"/>
    <property type="match status" value="1"/>
</dbReference>
<dbReference type="EMBL" id="LUKN01003649">
    <property type="protein sequence ID" value="OAQ97152.1"/>
    <property type="molecule type" value="Genomic_DNA"/>
</dbReference>
<comment type="caution">
    <text evidence="7">The sequence shown here is derived from an EMBL/GenBank/DDBJ whole genome shotgun (WGS) entry which is preliminary data.</text>
</comment>
<evidence type="ECO:0000259" key="6">
    <source>
        <dbReference type="PROSITE" id="PS51635"/>
    </source>
</evidence>
<comment type="caution">
    <text evidence="5">Lacks conserved residue(s) required for the propagation of feature annotation.</text>
</comment>
<dbReference type="AlphaFoldDB" id="A0A179I4I2"/>
<proteinExistence type="predicted"/>
<protein>
    <recommendedName>
        <fullName evidence="6">PNPLA domain-containing protein</fullName>
    </recommendedName>
</protein>
<reference evidence="7 8" key="1">
    <citation type="submission" date="2016-03" db="EMBL/GenBank/DDBJ databases">
        <title>Fine-scale spatial genetic structure of a fungal parasite of coffee scale insects.</title>
        <authorList>
            <person name="Jackson D."/>
            <person name="Zemenick K.A."/>
            <person name="Malloure B."/>
            <person name="Quandt C.A."/>
            <person name="James T.Y."/>
        </authorList>
    </citation>
    <scope>NUCLEOTIDE SEQUENCE [LARGE SCALE GENOMIC DNA]</scope>
    <source>
        <strain evidence="7 8">UM487</strain>
    </source>
</reference>
<dbReference type="InterPro" id="IPR016035">
    <property type="entry name" value="Acyl_Trfase/lysoPLipase"/>
</dbReference>
<keyword evidence="4" id="KW-0443">Lipid metabolism</keyword>
<dbReference type="InterPro" id="IPR050301">
    <property type="entry name" value="NTE"/>
</dbReference>